<dbReference type="PANTHER" id="PTHR47062">
    <property type="match status" value="1"/>
</dbReference>
<protein>
    <submittedName>
        <fullName evidence="3">IbpA Molecular chaperone (Small heat shock protein)</fullName>
    </submittedName>
</protein>
<keyword evidence="3" id="KW-0346">Stress response</keyword>
<sequence>MKNNTNYPEPWDKGKSPYDPWDKRRIDDYKKWQVEKPKVITINDVFPRLDRLSIGWSPLLDQLKEITANKPSYPPYDIVTLKDGNEDVTLLNVAVAGFGKNEVSVTVQDSVVVIEGEKEDKQQGEVVYQGIATRNFKLSLAIAEYWEVTSALLENGMLTVKFNKNLPEEKKPKVIPVK</sequence>
<evidence type="ECO:0000313" key="4">
    <source>
        <dbReference type="EMBL" id="CAB4146979.1"/>
    </source>
</evidence>
<dbReference type="PANTHER" id="PTHR47062:SF1">
    <property type="entry name" value="SMALL HEAT SHOCK PROTEIN IBPA"/>
    <property type="match status" value="1"/>
</dbReference>
<proteinExistence type="predicted"/>
<dbReference type="InterPro" id="IPR002068">
    <property type="entry name" value="A-crystallin/Hsp20_dom"/>
</dbReference>
<evidence type="ECO:0000313" key="3">
    <source>
        <dbReference type="EMBL" id="CAB4137072.1"/>
    </source>
</evidence>
<dbReference type="Gene3D" id="2.60.40.790">
    <property type="match status" value="1"/>
</dbReference>
<dbReference type="Pfam" id="PF00011">
    <property type="entry name" value="HSP20"/>
    <property type="match status" value="1"/>
</dbReference>
<accession>A0A6J5LTI9</accession>
<feature type="region of interest" description="Disordered" evidence="1">
    <location>
        <begin position="1"/>
        <end position="20"/>
    </location>
</feature>
<gene>
    <name evidence="3" type="ORF">UFOVP325_10</name>
    <name evidence="4" type="ORF">UFOVP430_5</name>
</gene>
<feature type="compositionally biased region" description="Basic and acidic residues" evidence="1">
    <location>
        <begin position="10"/>
        <end position="20"/>
    </location>
</feature>
<name>A0A6J5LTI9_9CAUD</name>
<dbReference type="InterPro" id="IPR008978">
    <property type="entry name" value="HSP20-like_chaperone"/>
</dbReference>
<organism evidence="3">
    <name type="scientific">uncultured Caudovirales phage</name>
    <dbReference type="NCBI Taxonomy" id="2100421"/>
    <lineage>
        <taxon>Viruses</taxon>
        <taxon>Duplodnaviria</taxon>
        <taxon>Heunggongvirae</taxon>
        <taxon>Uroviricota</taxon>
        <taxon>Caudoviricetes</taxon>
        <taxon>Peduoviridae</taxon>
        <taxon>Maltschvirus</taxon>
        <taxon>Maltschvirus maltsch</taxon>
    </lineage>
</organism>
<evidence type="ECO:0000256" key="1">
    <source>
        <dbReference type="SAM" id="MobiDB-lite"/>
    </source>
</evidence>
<reference evidence="3" key="1">
    <citation type="submission" date="2020-04" db="EMBL/GenBank/DDBJ databases">
        <authorList>
            <person name="Chiriac C."/>
            <person name="Salcher M."/>
            <person name="Ghai R."/>
            <person name="Kavagutti S V."/>
        </authorList>
    </citation>
    <scope>NUCLEOTIDE SEQUENCE</scope>
</reference>
<feature type="domain" description="SHSP" evidence="2">
    <location>
        <begin position="67"/>
        <end position="178"/>
    </location>
</feature>
<dbReference type="PROSITE" id="PS01031">
    <property type="entry name" value="SHSP"/>
    <property type="match status" value="1"/>
</dbReference>
<dbReference type="EMBL" id="LR796338">
    <property type="protein sequence ID" value="CAB4137072.1"/>
    <property type="molecule type" value="Genomic_DNA"/>
</dbReference>
<dbReference type="EMBL" id="LR796481">
    <property type="protein sequence ID" value="CAB4146979.1"/>
    <property type="molecule type" value="Genomic_DNA"/>
</dbReference>
<dbReference type="SUPFAM" id="SSF49764">
    <property type="entry name" value="HSP20-like chaperones"/>
    <property type="match status" value="1"/>
</dbReference>
<evidence type="ECO:0000259" key="2">
    <source>
        <dbReference type="PROSITE" id="PS01031"/>
    </source>
</evidence>